<dbReference type="PANTHER" id="PTHR11527">
    <property type="entry name" value="HEAT-SHOCK PROTEIN 20 FAMILY MEMBER"/>
    <property type="match status" value="1"/>
</dbReference>
<dbReference type="AlphaFoldDB" id="A0A9P4R968"/>
<dbReference type="Pfam" id="PF00011">
    <property type="entry name" value="HSP20"/>
    <property type="match status" value="1"/>
</dbReference>
<feature type="compositionally biased region" description="Basic and acidic residues" evidence="4">
    <location>
        <begin position="122"/>
        <end position="140"/>
    </location>
</feature>
<dbReference type="PROSITE" id="PS01031">
    <property type="entry name" value="SHSP"/>
    <property type="match status" value="1"/>
</dbReference>
<keyword evidence="7" id="KW-1185">Reference proteome</keyword>
<dbReference type="SUPFAM" id="SSF49764">
    <property type="entry name" value="HSP20-like chaperones"/>
    <property type="match status" value="1"/>
</dbReference>
<feature type="region of interest" description="Disordered" evidence="4">
    <location>
        <begin position="103"/>
        <end position="151"/>
    </location>
</feature>
<keyword evidence="1 6" id="KW-0346">Stress response</keyword>
<evidence type="ECO:0000259" key="5">
    <source>
        <dbReference type="PROSITE" id="PS01031"/>
    </source>
</evidence>
<sequence>MSLFPRFDRDFAPLFRMLDDFDTRHATRSFPAARSFSPKFDVKELNEAYELHGEFPGIEQKNISIEWTDANTLTVSGRTEMVREEGQRPGAAAAIENNLKEEHHHKPTVEDEGAAPATETPEQDKSEVAKRAEGEGEVTKQDASASAPRYWVSERSVGEFHRSFAFPQRVDQDAVRASLRNGILSVVVPKARAQEPRKVAIEGS</sequence>
<gene>
    <name evidence="6" type="ORF">EJ04DRAFT_558923</name>
</gene>
<comment type="similarity">
    <text evidence="2 3">Belongs to the small heat shock protein (HSP20) family.</text>
</comment>
<dbReference type="InterPro" id="IPR008978">
    <property type="entry name" value="HSP20-like_chaperone"/>
</dbReference>
<evidence type="ECO:0000313" key="6">
    <source>
        <dbReference type="EMBL" id="KAF2740390.1"/>
    </source>
</evidence>
<protein>
    <submittedName>
        <fullName evidence="6">30 kd heat shock protein</fullName>
    </submittedName>
</protein>
<evidence type="ECO:0000256" key="1">
    <source>
        <dbReference type="ARBA" id="ARBA00023016"/>
    </source>
</evidence>
<dbReference type="Gene3D" id="2.60.40.790">
    <property type="match status" value="1"/>
</dbReference>
<proteinExistence type="inferred from homology"/>
<evidence type="ECO:0000256" key="4">
    <source>
        <dbReference type="SAM" id="MobiDB-lite"/>
    </source>
</evidence>
<dbReference type="InterPro" id="IPR031107">
    <property type="entry name" value="Small_HSP"/>
</dbReference>
<dbReference type="OrthoDB" id="1431247at2759"/>
<dbReference type="InterPro" id="IPR002068">
    <property type="entry name" value="A-crystallin/Hsp20_dom"/>
</dbReference>
<organism evidence="6 7">
    <name type="scientific">Polyplosphaeria fusca</name>
    <dbReference type="NCBI Taxonomy" id="682080"/>
    <lineage>
        <taxon>Eukaryota</taxon>
        <taxon>Fungi</taxon>
        <taxon>Dikarya</taxon>
        <taxon>Ascomycota</taxon>
        <taxon>Pezizomycotina</taxon>
        <taxon>Dothideomycetes</taxon>
        <taxon>Pleosporomycetidae</taxon>
        <taxon>Pleosporales</taxon>
        <taxon>Tetraplosphaeriaceae</taxon>
        <taxon>Polyplosphaeria</taxon>
    </lineage>
</organism>
<evidence type="ECO:0000313" key="7">
    <source>
        <dbReference type="Proteomes" id="UP000799444"/>
    </source>
</evidence>
<feature type="domain" description="SHSP" evidence="5">
    <location>
        <begin position="31"/>
        <end position="204"/>
    </location>
</feature>
<evidence type="ECO:0000256" key="2">
    <source>
        <dbReference type="PROSITE-ProRule" id="PRU00285"/>
    </source>
</evidence>
<dbReference type="CDD" id="cd06464">
    <property type="entry name" value="ACD_sHsps-like"/>
    <property type="match status" value="1"/>
</dbReference>
<dbReference type="Proteomes" id="UP000799444">
    <property type="component" value="Unassembled WGS sequence"/>
</dbReference>
<reference evidence="6" key="1">
    <citation type="journal article" date="2020" name="Stud. Mycol.">
        <title>101 Dothideomycetes genomes: a test case for predicting lifestyles and emergence of pathogens.</title>
        <authorList>
            <person name="Haridas S."/>
            <person name="Albert R."/>
            <person name="Binder M."/>
            <person name="Bloem J."/>
            <person name="Labutti K."/>
            <person name="Salamov A."/>
            <person name="Andreopoulos B."/>
            <person name="Baker S."/>
            <person name="Barry K."/>
            <person name="Bills G."/>
            <person name="Bluhm B."/>
            <person name="Cannon C."/>
            <person name="Castanera R."/>
            <person name="Culley D."/>
            <person name="Daum C."/>
            <person name="Ezra D."/>
            <person name="Gonzalez J."/>
            <person name="Henrissat B."/>
            <person name="Kuo A."/>
            <person name="Liang C."/>
            <person name="Lipzen A."/>
            <person name="Lutzoni F."/>
            <person name="Magnuson J."/>
            <person name="Mondo S."/>
            <person name="Nolan M."/>
            <person name="Ohm R."/>
            <person name="Pangilinan J."/>
            <person name="Park H.-J."/>
            <person name="Ramirez L."/>
            <person name="Alfaro M."/>
            <person name="Sun H."/>
            <person name="Tritt A."/>
            <person name="Yoshinaga Y."/>
            <person name="Zwiers L.-H."/>
            <person name="Turgeon B."/>
            <person name="Goodwin S."/>
            <person name="Spatafora J."/>
            <person name="Crous P."/>
            <person name="Grigoriev I."/>
        </authorList>
    </citation>
    <scope>NUCLEOTIDE SEQUENCE</scope>
    <source>
        <strain evidence="6">CBS 125425</strain>
    </source>
</reference>
<comment type="caution">
    <text evidence="6">The sequence shown here is derived from an EMBL/GenBank/DDBJ whole genome shotgun (WGS) entry which is preliminary data.</text>
</comment>
<dbReference type="EMBL" id="ML996100">
    <property type="protein sequence ID" value="KAF2740390.1"/>
    <property type="molecule type" value="Genomic_DNA"/>
</dbReference>
<evidence type="ECO:0000256" key="3">
    <source>
        <dbReference type="RuleBase" id="RU003616"/>
    </source>
</evidence>
<name>A0A9P4R968_9PLEO</name>
<accession>A0A9P4R968</accession>